<protein>
    <submittedName>
        <fullName evidence="3">Uncharacterized protein</fullName>
    </submittedName>
</protein>
<keyword evidence="4" id="KW-1185">Reference proteome</keyword>
<dbReference type="EMBL" id="MKGL01000003">
    <property type="protein sequence ID" value="RNF12614.1"/>
    <property type="molecule type" value="Genomic_DNA"/>
</dbReference>
<feature type="transmembrane region" description="Helical" evidence="2">
    <location>
        <begin position="87"/>
        <end position="108"/>
    </location>
</feature>
<dbReference type="RefSeq" id="XP_029242844.1">
    <property type="nucleotide sequence ID" value="XM_029377248.1"/>
</dbReference>
<sequence length="119" mass="12823">MPRSPSGSRGRTDAVAAGDELNLPPPDMAAVRELIEKAKARARTIATQGKTEKGGSKSAGYSRDASWSNTNSLNEKCGLSSPRLVDFVWAFVATFITVYLTVGGYLLYRRTVENARGLV</sequence>
<name>A0A422P4M2_TRYRA</name>
<keyword evidence="2" id="KW-0812">Transmembrane</keyword>
<feature type="region of interest" description="Disordered" evidence="1">
    <location>
        <begin position="1"/>
        <end position="25"/>
    </location>
</feature>
<proteinExistence type="predicted"/>
<feature type="region of interest" description="Disordered" evidence="1">
    <location>
        <begin position="43"/>
        <end position="68"/>
    </location>
</feature>
<gene>
    <name evidence="3" type="ORF">TraAM80_00157</name>
</gene>
<dbReference type="Proteomes" id="UP000283634">
    <property type="component" value="Unassembled WGS sequence"/>
</dbReference>
<evidence type="ECO:0000256" key="1">
    <source>
        <dbReference type="SAM" id="MobiDB-lite"/>
    </source>
</evidence>
<dbReference type="OrthoDB" id="250776at2759"/>
<evidence type="ECO:0000313" key="4">
    <source>
        <dbReference type="Proteomes" id="UP000283634"/>
    </source>
</evidence>
<organism evidence="3 4">
    <name type="scientific">Trypanosoma rangeli</name>
    <dbReference type="NCBI Taxonomy" id="5698"/>
    <lineage>
        <taxon>Eukaryota</taxon>
        <taxon>Discoba</taxon>
        <taxon>Euglenozoa</taxon>
        <taxon>Kinetoplastea</taxon>
        <taxon>Metakinetoplastina</taxon>
        <taxon>Trypanosomatida</taxon>
        <taxon>Trypanosomatidae</taxon>
        <taxon>Trypanosoma</taxon>
        <taxon>Herpetosoma</taxon>
    </lineage>
</organism>
<dbReference type="AlphaFoldDB" id="A0A422P4M2"/>
<evidence type="ECO:0000256" key="2">
    <source>
        <dbReference type="SAM" id="Phobius"/>
    </source>
</evidence>
<comment type="caution">
    <text evidence="3">The sequence shown here is derived from an EMBL/GenBank/DDBJ whole genome shotgun (WGS) entry which is preliminary data.</text>
</comment>
<dbReference type="GeneID" id="40324090"/>
<accession>A0A422P4M2</accession>
<reference evidence="3 4" key="1">
    <citation type="journal article" date="2018" name="BMC Genomics">
        <title>Genomic comparison of Trypanosoma conorhini and Trypanosoma rangeli to Trypanosoma cruzi strains of high and low virulence.</title>
        <authorList>
            <person name="Bradwell K.R."/>
            <person name="Koparde V.N."/>
            <person name="Matveyev A.V."/>
            <person name="Serrano M.G."/>
            <person name="Alves J.M."/>
            <person name="Parikh H."/>
            <person name="Huang B."/>
            <person name="Lee V."/>
            <person name="Espinosa-Alvarez O."/>
            <person name="Ortiz P.A."/>
            <person name="Costa-Martins A.G."/>
            <person name="Teixeira M.M."/>
            <person name="Buck G.A."/>
        </authorList>
    </citation>
    <scope>NUCLEOTIDE SEQUENCE [LARGE SCALE GENOMIC DNA]</scope>
    <source>
        <strain evidence="3 4">AM80</strain>
    </source>
</reference>
<keyword evidence="2" id="KW-0472">Membrane</keyword>
<keyword evidence="2" id="KW-1133">Transmembrane helix</keyword>
<evidence type="ECO:0000313" key="3">
    <source>
        <dbReference type="EMBL" id="RNF12614.1"/>
    </source>
</evidence>